<evidence type="ECO:0000256" key="3">
    <source>
        <dbReference type="ARBA" id="ARBA00017689"/>
    </source>
</evidence>
<comment type="subcellular location">
    <subcellularLocation>
        <location evidence="1">Mitochondrion inner membrane</location>
    </subcellularLocation>
</comment>
<reference evidence="12 13" key="1">
    <citation type="submission" date="2015-01" db="EMBL/GenBank/DDBJ databases">
        <title>The Genome Sequence of Ochroconis gallopava CBS43764.</title>
        <authorList>
            <consortium name="The Broad Institute Genomics Platform"/>
            <person name="Cuomo C."/>
            <person name="de Hoog S."/>
            <person name="Gorbushina A."/>
            <person name="Stielow B."/>
            <person name="Teixiera M."/>
            <person name="Abouelleil A."/>
            <person name="Chapman S.B."/>
            <person name="Priest M."/>
            <person name="Young S.K."/>
            <person name="Wortman J."/>
            <person name="Nusbaum C."/>
            <person name="Birren B."/>
        </authorList>
    </citation>
    <scope>NUCLEOTIDE SEQUENCE [LARGE SCALE GENOMIC DNA]</scope>
    <source>
        <strain evidence="12 13">CBS 43764</strain>
    </source>
</reference>
<evidence type="ECO:0000256" key="4">
    <source>
        <dbReference type="ARBA" id="ARBA00022692"/>
    </source>
</evidence>
<evidence type="ECO:0000313" key="13">
    <source>
        <dbReference type="Proteomes" id="UP000053259"/>
    </source>
</evidence>
<dbReference type="GO" id="GO:0033617">
    <property type="term" value="P:mitochondrial respiratory chain complex IV assembly"/>
    <property type="evidence" value="ECO:0007669"/>
    <property type="project" value="InterPro"/>
</dbReference>
<evidence type="ECO:0000256" key="5">
    <source>
        <dbReference type="ARBA" id="ARBA00022792"/>
    </source>
</evidence>
<dbReference type="GO" id="GO:0005743">
    <property type="term" value="C:mitochondrial inner membrane"/>
    <property type="evidence" value="ECO:0007669"/>
    <property type="project" value="UniProtKB-SubCell"/>
</dbReference>
<feature type="coiled-coil region" evidence="9">
    <location>
        <begin position="216"/>
        <end position="254"/>
    </location>
</feature>
<dbReference type="Proteomes" id="UP000053259">
    <property type="component" value="Unassembled WGS sequence"/>
</dbReference>
<dbReference type="PANTHER" id="PTHR31586">
    <property type="entry name" value="CYTOCHROME C OXIDASE PROTEIN 20"/>
    <property type="match status" value="1"/>
</dbReference>
<gene>
    <name evidence="12" type="ORF">PV09_07604</name>
</gene>
<evidence type="ECO:0000256" key="2">
    <source>
        <dbReference type="ARBA" id="ARBA00009575"/>
    </source>
</evidence>
<sequence>MASGTGTNDPPRIPPPDFTPESTDAFSKRHQPPLRGIMVDPDFPPTAEEASKAFQESRQLPPEVRAELEQRPPPNLRRSSGASKIFNQAPGSGGEVFNTIPGGDTLQRGRGKYTDPSASEVAKEPPEPTVANALKTISLSDYKTFHQIPCVRPALLNGMMAGFALGSVLFITGRTVWKSTNYAVWGFIGSSAVGYKWCGVQRNREKEGMRAAVKIIDEKKEEKRLAYEERKRKIEEMREAKRKAEEEEKAAQRRWYKFW</sequence>
<dbReference type="RefSeq" id="XP_016210713.1">
    <property type="nucleotide sequence ID" value="XM_016361387.1"/>
</dbReference>
<dbReference type="GeneID" id="27315577"/>
<keyword evidence="4 11" id="KW-0812">Transmembrane</keyword>
<evidence type="ECO:0000256" key="11">
    <source>
        <dbReference type="SAM" id="Phobius"/>
    </source>
</evidence>
<evidence type="ECO:0000256" key="7">
    <source>
        <dbReference type="ARBA" id="ARBA00023128"/>
    </source>
</evidence>
<evidence type="ECO:0000256" key="10">
    <source>
        <dbReference type="SAM" id="MobiDB-lite"/>
    </source>
</evidence>
<accession>A0A0D2AP00</accession>
<dbReference type="InterPro" id="IPR022533">
    <property type="entry name" value="Cox20"/>
</dbReference>
<dbReference type="AlphaFoldDB" id="A0A0D2AP00"/>
<dbReference type="PANTHER" id="PTHR31586:SF1">
    <property type="entry name" value="CYTOCHROME C OXIDASE ASSEMBLY PROTEIN COX20, MITOCHONDRIAL"/>
    <property type="match status" value="1"/>
</dbReference>
<dbReference type="OrthoDB" id="3906003at2759"/>
<dbReference type="InParanoid" id="A0A0D2AP00"/>
<name>A0A0D2AP00_9PEZI</name>
<evidence type="ECO:0000313" key="12">
    <source>
        <dbReference type="EMBL" id="KIW00844.1"/>
    </source>
</evidence>
<dbReference type="VEuPathDB" id="FungiDB:PV09_07604"/>
<dbReference type="EMBL" id="KN847559">
    <property type="protein sequence ID" value="KIW00844.1"/>
    <property type="molecule type" value="Genomic_DNA"/>
</dbReference>
<keyword evidence="9" id="KW-0175">Coiled coil</keyword>
<feature type="transmembrane region" description="Helical" evidence="11">
    <location>
        <begin position="182"/>
        <end position="200"/>
    </location>
</feature>
<evidence type="ECO:0000256" key="9">
    <source>
        <dbReference type="SAM" id="Coils"/>
    </source>
</evidence>
<feature type="transmembrane region" description="Helical" evidence="11">
    <location>
        <begin position="154"/>
        <end position="176"/>
    </location>
</feature>
<keyword evidence="5" id="KW-0999">Mitochondrion inner membrane</keyword>
<evidence type="ECO:0000256" key="8">
    <source>
        <dbReference type="ARBA" id="ARBA00023136"/>
    </source>
</evidence>
<protein>
    <recommendedName>
        <fullName evidence="3">Cytochrome c oxidase assembly protein COX20, mitochondrial</fullName>
    </recommendedName>
</protein>
<proteinExistence type="inferred from homology"/>
<dbReference type="FunCoup" id="A0A0D2AP00">
    <property type="interactions" value="199"/>
</dbReference>
<keyword evidence="8 11" id="KW-0472">Membrane</keyword>
<evidence type="ECO:0000256" key="6">
    <source>
        <dbReference type="ARBA" id="ARBA00022989"/>
    </source>
</evidence>
<keyword evidence="13" id="KW-1185">Reference proteome</keyword>
<feature type="compositionally biased region" description="Polar residues" evidence="10">
    <location>
        <begin position="77"/>
        <end position="90"/>
    </location>
</feature>
<dbReference type="Pfam" id="PF12597">
    <property type="entry name" value="Cox20"/>
    <property type="match status" value="1"/>
</dbReference>
<keyword evidence="6 11" id="KW-1133">Transmembrane helix</keyword>
<evidence type="ECO:0000256" key="1">
    <source>
        <dbReference type="ARBA" id="ARBA00004273"/>
    </source>
</evidence>
<comment type="similarity">
    <text evidence="2">Belongs to the COX20 family.</text>
</comment>
<organism evidence="12 13">
    <name type="scientific">Verruconis gallopava</name>
    <dbReference type="NCBI Taxonomy" id="253628"/>
    <lineage>
        <taxon>Eukaryota</taxon>
        <taxon>Fungi</taxon>
        <taxon>Dikarya</taxon>
        <taxon>Ascomycota</taxon>
        <taxon>Pezizomycotina</taxon>
        <taxon>Dothideomycetes</taxon>
        <taxon>Pleosporomycetidae</taxon>
        <taxon>Venturiales</taxon>
        <taxon>Sympoventuriaceae</taxon>
        <taxon>Verruconis</taxon>
    </lineage>
</organism>
<dbReference type="HOGENOM" id="CLU_1074429_0_0_1"/>
<feature type="region of interest" description="Disordered" evidence="10">
    <location>
        <begin position="1"/>
        <end position="126"/>
    </location>
</feature>
<keyword evidence="7" id="KW-0496">Mitochondrion</keyword>